<comment type="caution">
    <text evidence="1">The sequence shown here is derived from an EMBL/GenBank/DDBJ whole genome shotgun (WGS) entry which is preliminary data.</text>
</comment>
<dbReference type="Proteomes" id="UP001642483">
    <property type="component" value="Unassembled WGS sequence"/>
</dbReference>
<sequence>MCRLETVDSENVSGDFSQNKLDVTLQKTEPGKAPGPDNIYSDHIHHAGPIMKSSLRFPVCDSTKIWKRALVVAIPKSLGDSKSYLFFVSPSRRLIVYAYVET</sequence>
<name>A0ABP0GW17_CLALP</name>
<proteinExistence type="predicted"/>
<keyword evidence="2" id="KW-1185">Reference proteome</keyword>
<dbReference type="EMBL" id="CAWYQH010000141">
    <property type="protein sequence ID" value="CAK8694999.1"/>
    <property type="molecule type" value="Genomic_DNA"/>
</dbReference>
<accession>A0ABP0GW17</accession>
<evidence type="ECO:0000313" key="1">
    <source>
        <dbReference type="EMBL" id="CAK8694999.1"/>
    </source>
</evidence>
<protein>
    <submittedName>
        <fullName evidence="1">Uncharacterized protein</fullName>
    </submittedName>
</protein>
<reference evidence="1 2" key="1">
    <citation type="submission" date="2024-02" db="EMBL/GenBank/DDBJ databases">
        <authorList>
            <person name="Daric V."/>
            <person name="Darras S."/>
        </authorList>
    </citation>
    <scope>NUCLEOTIDE SEQUENCE [LARGE SCALE GENOMIC DNA]</scope>
</reference>
<evidence type="ECO:0000313" key="2">
    <source>
        <dbReference type="Proteomes" id="UP001642483"/>
    </source>
</evidence>
<gene>
    <name evidence="1" type="ORF">CVLEPA_LOCUS28309</name>
</gene>
<organism evidence="1 2">
    <name type="scientific">Clavelina lepadiformis</name>
    <name type="common">Light-bulb sea squirt</name>
    <name type="synonym">Ascidia lepadiformis</name>
    <dbReference type="NCBI Taxonomy" id="159417"/>
    <lineage>
        <taxon>Eukaryota</taxon>
        <taxon>Metazoa</taxon>
        <taxon>Chordata</taxon>
        <taxon>Tunicata</taxon>
        <taxon>Ascidiacea</taxon>
        <taxon>Aplousobranchia</taxon>
        <taxon>Clavelinidae</taxon>
        <taxon>Clavelina</taxon>
    </lineage>
</organism>